<comment type="subunit">
    <text evidence="7">Homodimer.</text>
</comment>
<dbReference type="Gene3D" id="3.40.50.970">
    <property type="match status" value="2"/>
</dbReference>
<dbReference type="InterPro" id="IPR011766">
    <property type="entry name" value="TPP_enzyme_TPP-bd"/>
</dbReference>
<dbReference type="CDD" id="cd02009">
    <property type="entry name" value="TPP_SHCHC_synthase"/>
    <property type="match status" value="1"/>
</dbReference>
<dbReference type="Proteomes" id="UP000626844">
    <property type="component" value="Unassembled WGS sequence"/>
</dbReference>
<evidence type="ECO:0000256" key="5">
    <source>
        <dbReference type="ARBA" id="ARBA00023052"/>
    </source>
</evidence>
<evidence type="ECO:0000313" key="12">
    <source>
        <dbReference type="Proteomes" id="UP000626844"/>
    </source>
</evidence>
<dbReference type="SUPFAM" id="SSF52518">
    <property type="entry name" value="Thiamin diphosphate-binding fold (THDP-binding)"/>
    <property type="match status" value="2"/>
</dbReference>
<comment type="pathway">
    <text evidence="7">Quinol/quinone metabolism; 1,4-dihydroxy-2-naphthoate biosynthesis; 1,4-dihydroxy-2-naphthoate from chorismate: step 2/7.</text>
</comment>
<dbReference type="GO" id="GO:0030145">
    <property type="term" value="F:manganese ion binding"/>
    <property type="evidence" value="ECO:0007669"/>
    <property type="project" value="UniProtKB-UniRule"/>
</dbReference>
<evidence type="ECO:0000256" key="3">
    <source>
        <dbReference type="ARBA" id="ARBA00022723"/>
    </source>
</evidence>
<feature type="domain" description="Thiamine pyrophosphate enzyme N-terminal TPP-binding" evidence="9">
    <location>
        <begin position="11"/>
        <end position="123"/>
    </location>
</feature>
<keyword evidence="4 7" id="KW-0460">Magnesium</keyword>
<dbReference type="NCBIfam" id="TIGR00173">
    <property type="entry name" value="menD"/>
    <property type="match status" value="1"/>
</dbReference>
<dbReference type="HAMAP" id="MF_01659">
    <property type="entry name" value="MenD"/>
    <property type="match status" value="1"/>
</dbReference>
<organism evidence="11 12">
    <name type="scientific">Metabacillus arenae</name>
    <dbReference type="NCBI Taxonomy" id="2771434"/>
    <lineage>
        <taxon>Bacteria</taxon>
        <taxon>Bacillati</taxon>
        <taxon>Bacillota</taxon>
        <taxon>Bacilli</taxon>
        <taxon>Bacillales</taxon>
        <taxon>Bacillaceae</taxon>
        <taxon>Metabacillus</taxon>
    </lineage>
</organism>
<evidence type="ECO:0000259" key="10">
    <source>
        <dbReference type="Pfam" id="PF16582"/>
    </source>
</evidence>
<comment type="catalytic activity">
    <reaction evidence="7">
        <text>isochorismate + 2-oxoglutarate + H(+) = 5-enolpyruvoyl-6-hydroxy-2-succinyl-cyclohex-3-ene-1-carboxylate + CO2</text>
        <dbReference type="Rhea" id="RHEA:25593"/>
        <dbReference type="ChEBI" id="CHEBI:15378"/>
        <dbReference type="ChEBI" id="CHEBI:16526"/>
        <dbReference type="ChEBI" id="CHEBI:16810"/>
        <dbReference type="ChEBI" id="CHEBI:29780"/>
        <dbReference type="ChEBI" id="CHEBI:58818"/>
        <dbReference type="EC" id="2.2.1.9"/>
    </reaction>
</comment>
<dbReference type="EC" id="2.2.1.9" evidence="7"/>
<proteinExistence type="inferred from homology"/>
<dbReference type="Gene3D" id="3.40.50.1220">
    <property type="entry name" value="TPP-binding domain"/>
    <property type="match status" value="1"/>
</dbReference>
<comment type="cofactor">
    <cofactor evidence="7">
        <name>Mg(2+)</name>
        <dbReference type="ChEBI" id="CHEBI:18420"/>
    </cofactor>
    <cofactor evidence="7">
        <name>Mn(2+)</name>
        <dbReference type="ChEBI" id="CHEBI:29035"/>
    </cofactor>
</comment>
<feature type="domain" description="Menaquinone biosynthesis protein MenD middle" evidence="10">
    <location>
        <begin position="219"/>
        <end position="403"/>
    </location>
</feature>
<comment type="function">
    <text evidence="7">Catalyzes the thiamine diphosphate-dependent decarboxylation of 2-oxoglutarate and the subsequent addition of the resulting succinic semialdehyde-thiamine pyrophosphate anion to isochorismate to yield 2-succinyl-5-enolpyruvyl-6-hydroxy-3-cyclohexene-1-carboxylate (SEPHCHC).</text>
</comment>
<feature type="domain" description="Thiamine pyrophosphate enzyme TPP-binding" evidence="8">
    <location>
        <begin position="433"/>
        <end position="552"/>
    </location>
</feature>
<dbReference type="RefSeq" id="WP_191157706.1">
    <property type="nucleotide sequence ID" value="NZ_JACXAI010000007.1"/>
</dbReference>
<dbReference type="GO" id="GO:0070204">
    <property type="term" value="F:2-succinyl-5-enolpyruvyl-6-hydroxy-3-cyclohexene-1-carboxylic-acid synthase activity"/>
    <property type="evidence" value="ECO:0007669"/>
    <property type="project" value="UniProtKB-UniRule"/>
</dbReference>
<name>A0A926RWT6_9BACI</name>
<dbReference type="Pfam" id="PF16582">
    <property type="entry name" value="TPP_enzyme_M_2"/>
    <property type="match status" value="1"/>
</dbReference>
<keyword evidence="3 7" id="KW-0479">Metal-binding</keyword>
<dbReference type="CDD" id="cd07037">
    <property type="entry name" value="TPP_PYR_MenD"/>
    <property type="match status" value="1"/>
</dbReference>
<dbReference type="GO" id="GO:0009234">
    <property type="term" value="P:menaquinone biosynthetic process"/>
    <property type="evidence" value="ECO:0007669"/>
    <property type="project" value="UniProtKB-UniRule"/>
</dbReference>
<dbReference type="InterPro" id="IPR004433">
    <property type="entry name" value="MenaQ_synth_MenD"/>
</dbReference>
<dbReference type="PANTHER" id="PTHR42916">
    <property type="entry name" value="2-SUCCINYL-5-ENOLPYRUVYL-6-HYDROXY-3-CYCLOHEXENE-1-CARBOXYLATE SYNTHASE"/>
    <property type="match status" value="1"/>
</dbReference>
<gene>
    <name evidence="7 11" type="primary">menD</name>
    <name evidence="11" type="ORF">IC621_08485</name>
</gene>
<dbReference type="SUPFAM" id="SSF52467">
    <property type="entry name" value="DHS-like NAD/FAD-binding domain"/>
    <property type="match status" value="1"/>
</dbReference>
<keyword evidence="6 7" id="KW-0464">Manganese</keyword>
<keyword evidence="1 7" id="KW-0474">Menaquinone biosynthesis</keyword>
<protein>
    <recommendedName>
        <fullName evidence="7">2-succinyl-5-enolpyruvyl-6-hydroxy-3-cyclohexene-1-carboxylate synthase</fullName>
        <shortName evidence="7">SEPHCHC synthase</shortName>
        <ecNumber evidence="7">2.2.1.9</ecNumber>
    </recommendedName>
    <alternativeName>
        <fullName evidence="7">Menaquinone biosynthesis protein MenD</fullName>
    </alternativeName>
</protein>
<keyword evidence="2 7" id="KW-0808">Transferase</keyword>
<evidence type="ECO:0000256" key="4">
    <source>
        <dbReference type="ARBA" id="ARBA00022842"/>
    </source>
</evidence>
<evidence type="ECO:0000256" key="1">
    <source>
        <dbReference type="ARBA" id="ARBA00022428"/>
    </source>
</evidence>
<evidence type="ECO:0000259" key="9">
    <source>
        <dbReference type="Pfam" id="PF02776"/>
    </source>
</evidence>
<dbReference type="PIRSF" id="PIRSF004983">
    <property type="entry name" value="MenD"/>
    <property type="match status" value="1"/>
</dbReference>
<reference evidence="11" key="1">
    <citation type="submission" date="2020-09" db="EMBL/GenBank/DDBJ databases">
        <title>A novel bacterium of genus Bacillus, isolated from South China Sea.</title>
        <authorList>
            <person name="Huang H."/>
            <person name="Mo K."/>
            <person name="Hu Y."/>
        </authorList>
    </citation>
    <scope>NUCLEOTIDE SEQUENCE</scope>
    <source>
        <strain evidence="11">IB182487</strain>
    </source>
</reference>
<keyword evidence="12" id="KW-1185">Reference proteome</keyword>
<comment type="caution">
    <text evidence="11">The sequence shown here is derived from an EMBL/GenBank/DDBJ whole genome shotgun (WGS) entry which is preliminary data.</text>
</comment>
<comment type="similarity">
    <text evidence="7">Belongs to the TPP enzyme family. MenD subfamily.</text>
</comment>
<sequence length="580" mass="65301">MNNESLTKYIAHFVDELAANDVTNIVISPGSRSTPLAVLMADHSEITIHVLIDERSAGFYALGLAKASRKPVGLVCTSGTAAANYYPAIIEAHYSRVPLLVLTADRPHELRDVGAPQAIDQNKLYGEYVKWFADLALPEHSSSMLRYIRTVTARAIGTTLAKPAGPVHLNFPLREPLLPDLNYLKWDDLRERSKFVQLPQSISVINEEETKRYADFLSSKQKGLIVCGELHEEKFSEWIIALSEKLQFPILADPLSNLRSGSHTKKTIIDQYDSLLKDEEIKQHLKPEVVIRFGSMPVSKPLFQLLRDHPEVYQMVVDGHGGWRDPTMAGSEMIECDETRFCKSLVHILPEKKESNWLEQWVNINHVFRNHLNDQSPDNEPIFEGSIYQDLKDLLPEKCQLFIGNSMPIRDMDTFFQNTNKQINIFANRGANGIDGVVSAALGVSAASSFPSYLVIGDLSFYHDLNGLLASKMLKIPLTILLINNDGGGIFSFLPQSKEEKHFEALFGTPSGLDFQKAIEMYGGAFCRVKTRSDLRAALQSNQQKGLQVIEIITNRQTRVKTHRELLERVSQEIKREFLT</sequence>
<dbReference type="Pfam" id="PF02775">
    <property type="entry name" value="TPP_enzyme_C"/>
    <property type="match status" value="1"/>
</dbReference>
<dbReference type="GO" id="GO:0030976">
    <property type="term" value="F:thiamine pyrophosphate binding"/>
    <property type="evidence" value="ECO:0007669"/>
    <property type="project" value="UniProtKB-UniRule"/>
</dbReference>
<dbReference type="AlphaFoldDB" id="A0A926RWT6"/>
<dbReference type="InterPro" id="IPR029035">
    <property type="entry name" value="DHS-like_NAD/FAD-binding_dom"/>
</dbReference>
<dbReference type="Pfam" id="PF02776">
    <property type="entry name" value="TPP_enzyme_N"/>
    <property type="match status" value="1"/>
</dbReference>
<comment type="cofactor">
    <cofactor evidence="7">
        <name>thiamine diphosphate</name>
        <dbReference type="ChEBI" id="CHEBI:58937"/>
    </cofactor>
    <text evidence="7">Binds 1 thiamine pyrophosphate per subunit.</text>
</comment>
<dbReference type="PANTHER" id="PTHR42916:SF1">
    <property type="entry name" value="PROTEIN PHYLLO, CHLOROPLASTIC"/>
    <property type="match status" value="1"/>
</dbReference>
<accession>A0A926RWT6</accession>
<dbReference type="InterPro" id="IPR029061">
    <property type="entry name" value="THDP-binding"/>
</dbReference>
<dbReference type="InterPro" id="IPR012001">
    <property type="entry name" value="Thiamin_PyroP_enz_TPP-bd_dom"/>
</dbReference>
<evidence type="ECO:0000256" key="7">
    <source>
        <dbReference type="HAMAP-Rule" id="MF_01659"/>
    </source>
</evidence>
<dbReference type="GO" id="GO:0000287">
    <property type="term" value="F:magnesium ion binding"/>
    <property type="evidence" value="ECO:0007669"/>
    <property type="project" value="UniProtKB-UniRule"/>
</dbReference>
<evidence type="ECO:0000313" key="11">
    <source>
        <dbReference type="EMBL" id="MBD1380266.1"/>
    </source>
</evidence>
<evidence type="ECO:0000256" key="2">
    <source>
        <dbReference type="ARBA" id="ARBA00022679"/>
    </source>
</evidence>
<comment type="pathway">
    <text evidence="7">Quinol/quinone metabolism; menaquinone biosynthesis.</text>
</comment>
<dbReference type="InterPro" id="IPR032264">
    <property type="entry name" value="MenD_middle"/>
</dbReference>
<evidence type="ECO:0000259" key="8">
    <source>
        <dbReference type="Pfam" id="PF02775"/>
    </source>
</evidence>
<keyword evidence="5 7" id="KW-0786">Thiamine pyrophosphate</keyword>
<evidence type="ECO:0000256" key="6">
    <source>
        <dbReference type="ARBA" id="ARBA00023211"/>
    </source>
</evidence>
<dbReference type="EMBL" id="JACXAI010000007">
    <property type="protein sequence ID" value="MBD1380266.1"/>
    <property type="molecule type" value="Genomic_DNA"/>
</dbReference>